<evidence type="ECO:0000256" key="2">
    <source>
        <dbReference type="ARBA" id="ARBA00022553"/>
    </source>
</evidence>
<dbReference type="SUPFAM" id="SSF55073">
    <property type="entry name" value="Nucleotide cyclase"/>
    <property type="match status" value="1"/>
</dbReference>
<feature type="domain" description="GGDEF" evidence="10">
    <location>
        <begin position="514"/>
        <end position="648"/>
    </location>
</feature>
<dbReference type="CDD" id="cd01949">
    <property type="entry name" value="GGDEF"/>
    <property type="match status" value="1"/>
</dbReference>
<dbReference type="RefSeq" id="WP_223905909.1">
    <property type="nucleotide sequence ID" value="NZ_AP024238.1"/>
</dbReference>
<reference evidence="11 12" key="1">
    <citation type="journal article" date="2021" name="Microbiol. Spectr.">
        <title>A Single Bacterium Capable of Oxidation and Reduction of Iron at Circumneutral pH.</title>
        <authorList>
            <person name="Kato S."/>
            <person name="Ohkuma M."/>
        </authorList>
    </citation>
    <scope>NUCLEOTIDE SEQUENCE [LARGE SCALE GENOMIC DNA]</scope>
    <source>
        <strain evidence="11 12">MIZ03</strain>
    </source>
</reference>
<evidence type="ECO:0000256" key="7">
    <source>
        <dbReference type="ARBA" id="ARBA00023012"/>
    </source>
</evidence>
<feature type="domain" description="PAC" evidence="9">
    <location>
        <begin position="430"/>
        <end position="482"/>
    </location>
</feature>
<dbReference type="PANTHER" id="PTHR46663:SF3">
    <property type="entry name" value="SLL0267 PROTEIN"/>
    <property type="match status" value="1"/>
</dbReference>
<dbReference type="Gene3D" id="3.30.70.270">
    <property type="match status" value="1"/>
</dbReference>
<keyword evidence="3" id="KW-0808">Transferase</keyword>
<accession>A0ABN6DG85</accession>
<keyword evidence="5" id="KW-0418">Kinase</keyword>
<sequence length="671" mass="75391">MRTTRRLFLRVFLPIATVLVGVALSYGYRDLESKLAELRNQEYTRTQLGAVALASSVEPVTRGLKYLARLSALHTAVDQPTPQNLENLAQEFSTFAESMQLYDQVRWIDETGMERIRIDLHHGQAELVAPDKLQNKAQRYYFTDALKLKLGEVFISPLDLNIEHNQIELPYKPMIRFATPIADQQGNKRGIVILNYYGNVMLQAFAKATSEQGMAINSAGYWLKSPDTSDEWGFMLKRPELSLAMRSPAAWKLISSTDSGQVTLNDGLWTWATVYPHQAGHRSGASSPEAKGPSAQEQALPLYFWKSVTHQSAQTLSAIRQTIALKVASVFSLFLVLSAWSSWKLAHAWRSLADSEEKYQTIANFTYDWETWISPTGEQIFNSPSCEKMTGYAADAFNAEPNLLLRITHPEDQALMSDHLDHHRTQNEACELNFRIILPSGEVRWIEHACLPVYGKDHAFLGRRASNRDITDRKLAEAQIRQLAYFDPLTGLPNRRMLYDRLHFALAQAKRFERSLALMFLDLDYFKKINDTLGHEVGDQLLKEVAKRLESCVRSGDTVARVGGDEFIIVLTEITAPHDAAQVAQKILAAMAASIRLDGQELNVTMSVGITVYPVHGDDDVQSLMKKADMAMYEAKSAGRNTYAFFEMANLINAQPAGSNHESETTHNPTA</sequence>
<dbReference type="PANTHER" id="PTHR46663">
    <property type="entry name" value="DIGUANYLATE CYCLASE DGCT-RELATED"/>
    <property type="match status" value="1"/>
</dbReference>
<dbReference type="SMART" id="SM00267">
    <property type="entry name" value="GGDEF"/>
    <property type="match status" value="1"/>
</dbReference>
<dbReference type="Proteomes" id="UP000824366">
    <property type="component" value="Chromosome"/>
</dbReference>
<keyword evidence="2" id="KW-0597">Phosphoprotein</keyword>
<evidence type="ECO:0000256" key="8">
    <source>
        <dbReference type="SAM" id="Phobius"/>
    </source>
</evidence>
<proteinExistence type="predicted"/>
<evidence type="ECO:0000313" key="11">
    <source>
        <dbReference type="EMBL" id="BCO29671.1"/>
    </source>
</evidence>
<dbReference type="InterPro" id="IPR000700">
    <property type="entry name" value="PAS-assoc_C"/>
</dbReference>
<comment type="subcellular location">
    <subcellularLocation>
        <location evidence="1">Membrane</location>
    </subcellularLocation>
</comment>
<protein>
    <recommendedName>
        <fullName evidence="13">Diguanylate cyclase</fullName>
    </recommendedName>
</protein>
<dbReference type="InterPro" id="IPR029787">
    <property type="entry name" value="Nucleotide_cyclase"/>
</dbReference>
<dbReference type="SUPFAM" id="SSF103190">
    <property type="entry name" value="Sensory domain-like"/>
    <property type="match status" value="2"/>
</dbReference>
<dbReference type="InterPro" id="IPR013655">
    <property type="entry name" value="PAS_fold_3"/>
</dbReference>
<dbReference type="SUPFAM" id="SSF55785">
    <property type="entry name" value="PYP-like sensor domain (PAS domain)"/>
    <property type="match status" value="1"/>
</dbReference>
<dbReference type="InterPro" id="IPR052163">
    <property type="entry name" value="DGC-Regulatory_Protein"/>
</dbReference>
<evidence type="ECO:0000256" key="4">
    <source>
        <dbReference type="ARBA" id="ARBA00022741"/>
    </source>
</evidence>
<keyword evidence="8" id="KW-1133">Transmembrane helix</keyword>
<evidence type="ECO:0000256" key="1">
    <source>
        <dbReference type="ARBA" id="ARBA00004370"/>
    </source>
</evidence>
<evidence type="ECO:0000256" key="6">
    <source>
        <dbReference type="ARBA" id="ARBA00022840"/>
    </source>
</evidence>
<evidence type="ECO:0000256" key="3">
    <source>
        <dbReference type="ARBA" id="ARBA00022679"/>
    </source>
</evidence>
<dbReference type="Pfam" id="PF21623">
    <property type="entry name" value="HK_sensor_dom_bact"/>
    <property type="match status" value="1"/>
</dbReference>
<dbReference type="InterPro" id="IPR000014">
    <property type="entry name" value="PAS"/>
</dbReference>
<keyword evidence="12" id="KW-1185">Reference proteome</keyword>
<organism evidence="11 12">
    <name type="scientific">Rhodoferax lithotrophicus</name>
    <dbReference type="NCBI Taxonomy" id="2798804"/>
    <lineage>
        <taxon>Bacteria</taxon>
        <taxon>Pseudomonadati</taxon>
        <taxon>Pseudomonadota</taxon>
        <taxon>Betaproteobacteria</taxon>
        <taxon>Burkholderiales</taxon>
        <taxon>Comamonadaceae</taxon>
        <taxon>Rhodoferax</taxon>
    </lineage>
</organism>
<evidence type="ECO:0000259" key="9">
    <source>
        <dbReference type="PROSITE" id="PS50113"/>
    </source>
</evidence>
<dbReference type="Gene3D" id="3.30.450.20">
    <property type="entry name" value="PAS domain"/>
    <property type="match status" value="3"/>
</dbReference>
<dbReference type="NCBIfam" id="TIGR00254">
    <property type="entry name" value="GGDEF"/>
    <property type="match status" value="1"/>
</dbReference>
<evidence type="ECO:0000259" key="10">
    <source>
        <dbReference type="PROSITE" id="PS50887"/>
    </source>
</evidence>
<dbReference type="InterPro" id="IPR029151">
    <property type="entry name" value="Sensor-like_sf"/>
</dbReference>
<dbReference type="InterPro" id="IPR000160">
    <property type="entry name" value="GGDEF_dom"/>
</dbReference>
<dbReference type="CDD" id="cd00130">
    <property type="entry name" value="PAS"/>
    <property type="match status" value="1"/>
</dbReference>
<dbReference type="NCBIfam" id="TIGR00229">
    <property type="entry name" value="sensory_box"/>
    <property type="match status" value="1"/>
</dbReference>
<evidence type="ECO:0008006" key="13">
    <source>
        <dbReference type="Google" id="ProtNLM"/>
    </source>
</evidence>
<gene>
    <name evidence="11" type="ORF">MIZ03_4595</name>
</gene>
<evidence type="ECO:0000256" key="5">
    <source>
        <dbReference type="ARBA" id="ARBA00022777"/>
    </source>
</evidence>
<evidence type="ECO:0000313" key="12">
    <source>
        <dbReference type="Proteomes" id="UP000824366"/>
    </source>
</evidence>
<keyword evidence="8" id="KW-0812">Transmembrane</keyword>
<dbReference type="PROSITE" id="PS50887">
    <property type="entry name" value="GGDEF"/>
    <property type="match status" value="1"/>
</dbReference>
<dbReference type="EMBL" id="AP024238">
    <property type="protein sequence ID" value="BCO29671.1"/>
    <property type="molecule type" value="Genomic_DNA"/>
</dbReference>
<dbReference type="PROSITE" id="PS50113">
    <property type="entry name" value="PAC"/>
    <property type="match status" value="1"/>
</dbReference>
<keyword evidence="7" id="KW-0902">Two-component regulatory system</keyword>
<keyword evidence="4" id="KW-0547">Nucleotide-binding</keyword>
<feature type="transmembrane region" description="Helical" evidence="8">
    <location>
        <begin position="7"/>
        <end position="28"/>
    </location>
</feature>
<dbReference type="InterPro" id="IPR043128">
    <property type="entry name" value="Rev_trsase/Diguanyl_cyclase"/>
</dbReference>
<dbReference type="Pfam" id="PF08447">
    <property type="entry name" value="PAS_3"/>
    <property type="match status" value="1"/>
</dbReference>
<keyword evidence="8" id="KW-0472">Membrane</keyword>
<name>A0ABN6DG85_9BURK</name>
<dbReference type="Pfam" id="PF00990">
    <property type="entry name" value="GGDEF"/>
    <property type="match status" value="1"/>
</dbReference>
<keyword evidence="6" id="KW-0067">ATP-binding</keyword>
<dbReference type="InterPro" id="IPR048760">
    <property type="entry name" value="VP0354-like_sensor_dom"/>
</dbReference>
<dbReference type="InterPro" id="IPR035965">
    <property type="entry name" value="PAS-like_dom_sf"/>
</dbReference>